<proteinExistence type="predicted"/>
<accession>A0ABV3DWW3</accession>
<protein>
    <submittedName>
        <fullName evidence="3">Hemerythrin domain-containing protein</fullName>
    </submittedName>
</protein>
<evidence type="ECO:0000313" key="3">
    <source>
        <dbReference type="EMBL" id="MEU8139644.1"/>
    </source>
</evidence>
<dbReference type="InterPro" id="IPR012312">
    <property type="entry name" value="Hemerythrin-like"/>
</dbReference>
<dbReference type="Pfam" id="PF01814">
    <property type="entry name" value="Hemerythrin"/>
    <property type="match status" value="1"/>
</dbReference>
<dbReference type="EMBL" id="JBEZFP010000189">
    <property type="protein sequence ID" value="MEU8139644.1"/>
    <property type="molecule type" value="Genomic_DNA"/>
</dbReference>
<evidence type="ECO:0000259" key="2">
    <source>
        <dbReference type="Pfam" id="PF01814"/>
    </source>
</evidence>
<dbReference type="Gene3D" id="1.20.120.520">
    <property type="entry name" value="nmb1532 protein domain like"/>
    <property type="match status" value="1"/>
</dbReference>
<keyword evidence="4" id="KW-1185">Reference proteome</keyword>
<organism evidence="3 4">
    <name type="scientific">Streptodolium elevatio</name>
    <dbReference type="NCBI Taxonomy" id="3157996"/>
    <lineage>
        <taxon>Bacteria</taxon>
        <taxon>Bacillati</taxon>
        <taxon>Actinomycetota</taxon>
        <taxon>Actinomycetes</taxon>
        <taxon>Kitasatosporales</taxon>
        <taxon>Streptomycetaceae</taxon>
        <taxon>Streptodolium</taxon>
    </lineage>
</organism>
<comment type="caution">
    <text evidence="3">The sequence shown here is derived from an EMBL/GenBank/DDBJ whole genome shotgun (WGS) entry which is preliminary data.</text>
</comment>
<gene>
    <name evidence="3" type="ORF">AB0C36_39895</name>
</gene>
<feature type="domain" description="Hemerythrin-like" evidence="2">
    <location>
        <begin position="7"/>
        <end position="125"/>
    </location>
</feature>
<dbReference type="PANTHER" id="PTHR35585">
    <property type="entry name" value="HHE DOMAIN PROTEIN (AFU_ORTHOLOGUE AFUA_4G00730)"/>
    <property type="match status" value="1"/>
</dbReference>
<dbReference type="RefSeq" id="WP_358363870.1">
    <property type="nucleotide sequence ID" value="NZ_JBEZFP010000189.1"/>
</dbReference>
<feature type="region of interest" description="Disordered" evidence="1">
    <location>
        <begin position="149"/>
        <end position="181"/>
    </location>
</feature>
<evidence type="ECO:0000313" key="4">
    <source>
        <dbReference type="Proteomes" id="UP001551482"/>
    </source>
</evidence>
<reference evidence="3 4" key="1">
    <citation type="submission" date="2024-06" db="EMBL/GenBank/DDBJ databases">
        <title>The Natural Products Discovery Center: Release of the First 8490 Sequenced Strains for Exploring Actinobacteria Biosynthetic Diversity.</title>
        <authorList>
            <person name="Kalkreuter E."/>
            <person name="Kautsar S.A."/>
            <person name="Yang D."/>
            <person name="Bader C.D."/>
            <person name="Teijaro C.N."/>
            <person name="Fluegel L."/>
            <person name="Davis C.M."/>
            <person name="Simpson J.R."/>
            <person name="Lauterbach L."/>
            <person name="Steele A.D."/>
            <person name="Gui C."/>
            <person name="Meng S."/>
            <person name="Li G."/>
            <person name="Viehrig K."/>
            <person name="Ye F."/>
            <person name="Su P."/>
            <person name="Kiefer A.F."/>
            <person name="Nichols A."/>
            <person name="Cepeda A.J."/>
            <person name="Yan W."/>
            <person name="Fan B."/>
            <person name="Jiang Y."/>
            <person name="Adhikari A."/>
            <person name="Zheng C.-J."/>
            <person name="Schuster L."/>
            <person name="Cowan T.M."/>
            <person name="Smanski M.J."/>
            <person name="Chevrette M.G."/>
            <person name="De Carvalho L.P.S."/>
            <person name="Shen B."/>
        </authorList>
    </citation>
    <scope>NUCLEOTIDE SEQUENCE [LARGE SCALE GENOMIC DNA]</scope>
    <source>
        <strain evidence="3 4">NPDC048946</strain>
    </source>
</reference>
<name>A0ABV3DWW3_9ACTN</name>
<dbReference type="Proteomes" id="UP001551482">
    <property type="component" value="Unassembled WGS sequence"/>
</dbReference>
<sequence length="181" mass="19567">MPTAKDLISELTEDHRRIDGLCQLIQSTPWGDPRRKRAVGSITAELARHAEAESRFLYPAVRRRVPGGRDLAADGLAEHVRIGHCLTDLAEHEPDDAQFDLLVTRLVFEAHEHAAAQERELFPHLAAAAGAGELPALAESLRAARRPAALGRGVQQPEPGPMERSLSGGRALTPYGAAVRG</sequence>
<dbReference type="PANTHER" id="PTHR35585:SF1">
    <property type="entry name" value="HHE DOMAIN PROTEIN (AFU_ORTHOLOGUE AFUA_4G00730)"/>
    <property type="match status" value="1"/>
</dbReference>
<evidence type="ECO:0000256" key="1">
    <source>
        <dbReference type="SAM" id="MobiDB-lite"/>
    </source>
</evidence>